<organism evidence="4 5">
    <name type="scientific">Corchorus olitorius</name>
    <dbReference type="NCBI Taxonomy" id="93759"/>
    <lineage>
        <taxon>Eukaryota</taxon>
        <taxon>Viridiplantae</taxon>
        <taxon>Streptophyta</taxon>
        <taxon>Embryophyta</taxon>
        <taxon>Tracheophyta</taxon>
        <taxon>Spermatophyta</taxon>
        <taxon>Magnoliopsida</taxon>
        <taxon>eudicotyledons</taxon>
        <taxon>Gunneridae</taxon>
        <taxon>Pentapetalae</taxon>
        <taxon>rosids</taxon>
        <taxon>malvids</taxon>
        <taxon>Malvales</taxon>
        <taxon>Malvaceae</taxon>
        <taxon>Grewioideae</taxon>
        <taxon>Apeibeae</taxon>
        <taxon>Corchorus</taxon>
    </lineage>
</organism>
<gene>
    <name evidence="4" type="ORF">COLO4_07439</name>
</gene>
<keyword evidence="2" id="KW-0732">Signal</keyword>
<proteinExistence type="predicted"/>
<evidence type="ECO:0000313" key="5">
    <source>
        <dbReference type="Proteomes" id="UP000187203"/>
    </source>
</evidence>
<dbReference type="InterPro" id="IPR003871">
    <property type="entry name" value="RFA1B/D_OB_1st"/>
</dbReference>
<evidence type="ECO:0000313" key="4">
    <source>
        <dbReference type="EMBL" id="OMP07328.1"/>
    </source>
</evidence>
<feature type="region of interest" description="Disordered" evidence="1">
    <location>
        <begin position="475"/>
        <end position="523"/>
    </location>
</feature>
<protein>
    <submittedName>
        <fullName evidence="4">Nucleic acid-binding protein</fullName>
    </submittedName>
</protein>
<dbReference type="PANTHER" id="PTHR47165">
    <property type="entry name" value="OS03G0429900 PROTEIN"/>
    <property type="match status" value="1"/>
</dbReference>
<dbReference type="AlphaFoldDB" id="A0A1R3KK19"/>
<dbReference type="SUPFAM" id="SSF50249">
    <property type="entry name" value="Nucleic acid-binding proteins"/>
    <property type="match status" value="2"/>
</dbReference>
<keyword evidence="5" id="KW-1185">Reference proteome</keyword>
<dbReference type="InterPro" id="IPR012340">
    <property type="entry name" value="NA-bd_OB-fold"/>
</dbReference>
<dbReference type="OrthoDB" id="1931061at2759"/>
<accession>A0A1R3KK19</accession>
<sequence length="523" mass="58204">MFRPLSLLHCISALFLSSASPVELLAILPQEAVKIFHAKIPQLKPGIRAYVVVRLSRVWETIFPGSTASARTCVLLLDDEGNVIQAIIETGIVSRFRKALIEGKVFKIFRFQVVECKSGYNSVPSEYIINFNSSTVMEEVFVGIDSFPRHHFSGEIIRVCLWEGQMDLLCMESVKSLNRKPAILIAGCVVKDFYLSTCSVTKVYLDLDVDESQHIKDRYADDKSPVEFVGADEALNAEAMLQVEDDVVDALFYATFADVKGKRYRVEAKIAEINTSNSWFYEACPQCGVKLQAKDGIFDCPKDGLVTPKFVWVIHVSMHPSFLNVSLASISQGFVECRMQLSVFIDDGSARMEVTVFGGLPESLIGVELSKIVSRSRGKKTGLLYRTRLSLSAKDVVGLEYEFVLRVTDQSVRRGYLRYKVFKLTPKSVQEVPPAVMVNPEKGKAKFGESSELPQIFELDEARSPRENLPEFVGDFVSMPSTPVDGESAGCDKRKGITSPDSQAVPTNLFSGDSPINNKVKRR</sequence>
<feature type="compositionally biased region" description="Polar residues" evidence="1">
    <location>
        <begin position="499"/>
        <end position="517"/>
    </location>
</feature>
<feature type="domain" description="Replication protein A 70 kDa DNA-binding subunit B/D first OB fold" evidence="3">
    <location>
        <begin position="37"/>
        <end position="138"/>
    </location>
</feature>
<dbReference type="PANTHER" id="PTHR47165:SF4">
    <property type="entry name" value="OS03G0429900 PROTEIN"/>
    <property type="match status" value="1"/>
</dbReference>
<dbReference type="EMBL" id="AWUE01013297">
    <property type="protein sequence ID" value="OMP07328.1"/>
    <property type="molecule type" value="Genomic_DNA"/>
</dbReference>
<evidence type="ECO:0000256" key="1">
    <source>
        <dbReference type="SAM" id="MobiDB-lite"/>
    </source>
</evidence>
<dbReference type="Gene3D" id="2.40.50.140">
    <property type="entry name" value="Nucleic acid-binding proteins"/>
    <property type="match status" value="3"/>
</dbReference>
<evidence type="ECO:0000259" key="3">
    <source>
        <dbReference type="Pfam" id="PF02721"/>
    </source>
</evidence>
<dbReference type="Pfam" id="PF02721">
    <property type="entry name" value="DUF223"/>
    <property type="match status" value="1"/>
</dbReference>
<feature type="chain" id="PRO_5012887455" evidence="2">
    <location>
        <begin position="20"/>
        <end position="523"/>
    </location>
</feature>
<dbReference type="Proteomes" id="UP000187203">
    <property type="component" value="Unassembled WGS sequence"/>
</dbReference>
<reference evidence="5" key="1">
    <citation type="submission" date="2013-09" db="EMBL/GenBank/DDBJ databases">
        <title>Corchorus olitorius genome sequencing.</title>
        <authorList>
            <person name="Alam M."/>
            <person name="Haque M.S."/>
            <person name="Islam M.S."/>
            <person name="Emdad E.M."/>
            <person name="Islam M.M."/>
            <person name="Ahmed B."/>
            <person name="Halim A."/>
            <person name="Hossen Q.M.M."/>
            <person name="Hossain M.Z."/>
            <person name="Ahmed R."/>
            <person name="Khan M.M."/>
            <person name="Islam R."/>
            <person name="Rashid M.M."/>
            <person name="Khan S.A."/>
            <person name="Rahman M.S."/>
            <person name="Alam M."/>
            <person name="Yahiya A.S."/>
            <person name="Khan M.S."/>
            <person name="Azam M.S."/>
            <person name="Haque T."/>
            <person name="Lashkar M.Z.H."/>
            <person name="Akhand A.I."/>
            <person name="Morshed G."/>
            <person name="Roy S."/>
            <person name="Uddin K.S."/>
            <person name="Rabeya T."/>
            <person name="Hossain A.S."/>
            <person name="Chowdhury A."/>
            <person name="Snigdha A.R."/>
            <person name="Mortoza M.S."/>
            <person name="Matin S.A."/>
            <person name="Hoque S.M.E."/>
            <person name="Islam M.K."/>
            <person name="Roy D.K."/>
            <person name="Haider R."/>
            <person name="Moosa M.M."/>
            <person name="Elias S.M."/>
            <person name="Hasan A.M."/>
            <person name="Jahan S."/>
            <person name="Shafiuddin M."/>
            <person name="Mahmood N."/>
            <person name="Shommy N.S."/>
        </authorList>
    </citation>
    <scope>NUCLEOTIDE SEQUENCE [LARGE SCALE GENOMIC DNA]</scope>
    <source>
        <strain evidence="5">cv. O-4</strain>
    </source>
</reference>
<comment type="caution">
    <text evidence="4">The sequence shown here is derived from an EMBL/GenBank/DDBJ whole genome shotgun (WGS) entry which is preliminary data.</text>
</comment>
<name>A0A1R3KK19_9ROSI</name>
<evidence type="ECO:0000256" key="2">
    <source>
        <dbReference type="SAM" id="SignalP"/>
    </source>
</evidence>
<feature type="signal peptide" evidence="2">
    <location>
        <begin position="1"/>
        <end position="19"/>
    </location>
</feature>
<dbReference type="CDD" id="cd04480">
    <property type="entry name" value="RPA1_DBD_A_like"/>
    <property type="match status" value="1"/>
</dbReference>